<protein>
    <submittedName>
        <fullName evidence="2">Uncharacterized protein</fullName>
    </submittedName>
</protein>
<feature type="chain" id="PRO_5043898735" evidence="1">
    <location>
        <begin position="20"/>
        <end position="100"/>
    </location>
</feature>
<evidence type="ECO:0000256" key="1">
    <source>
        <dbReference type="SAM" id="SignalP"/>
    </source>
</evidence>
<name>A0AAV4H2W1_9GAST</name>
<dbReference type="EMBL" id="BMAT01008746">
    <property type="protein sequence ID" value="GFR91862.1"/>
    <property type="molecule type" value="Genomic_DNA"/>
</dbReference>
<reference evidence="2 3" key="1">
    <citation type="journal article" date="2021" name="Elife">
        <title>Chloroplast acquisition without the gene transfer in kleptoplastic sea slugs, Plakobranchus ocellatus.</title>
        <authorList>
            <person name="Maeda T."/>
            <person name="Takahashi S."/>
            <person name="Yoshida T."/>
            <person name="Shimamura S."/>
            <person name="Takaki Y."/>
            <person name="Nagai Y."/>
            <person name="Toyoda A."/>
            <person name="Suzuki Y."/>
            <person name="Arimoto A."/>
            <person name="Ishii H."/>
            <person name="Satoh N."/>
            <person name="Nishiyama T."/>
            <person name="Hasebe M."/>
            <person name="Maruyama T."/>
            <person name="Minagawa J."/>
            <person name="Obokata J."/>
            <person name="Shigenobu S."/>
        </authorList>
    </citation>
    <scope>NUCLEOTIDE SEQUENCE [LARGE SCALE GENOMIC DNA]</scope>
</reference>
<keyword evidence="1" id="KW-0732">Signal</keyword>
<evidence type="ECO:0000313" key="3">
    <source>
        <dbReference type="Proteomes" id="UP000762676"/>
    </source>
</evidence>
<proteinExistence type="predicted"/>
<dbReference type="AlphaFoldDB" id="A0AAV4H2W1"/>
<evidence type="ECO:0000313" key="2">
    <source>
        <dbReference type="EMBL" id="GFR91862.1"/>
    </source>
</evidence>
<accession>A0AAV4H2W1</accession>
<organism evidence="2 3">
    <name type="scientific">Elysia marginata</name>
    <dbReference type="NCBI Taxonomy" id="1093978"/>
    <lineage>
        <taxon>Eukaryota</taxon>
        <taxon>Metazoa</taxon>
        <taxon>Spiralia</taxon>
        <taxon>Lophotrochozoa</taxon>
        <taxon>Mollusca</taxon>
        <taxon>Gastropoda</taxon>
        <taxon>Heterobranchia</taxon>
        <taxon>Euthyneura</taxon>
        <taxon>Panpulmonata</taxon>
        <taxon>Sacoglossa</taxon>
        <taxon>Placobranchoidea</taxon>
        <taxon>Plakobranchidae</taxon>
        <taxon>Elysia</taxon>
    </lineage>
</organism>
<feature type="signal peptide" evidence="1">
    <location>
        <begin position="1"/>
        <end position="19"/>
    </location>
</feature>
<sequence length="100" mass="11477">MKVFPVALCGVLVASLALAEEICQAPQATGIGYMLDYEQHVHIVEDYNTTGRLLLSPAGDIHGEPWWIIEMTEKRMYRKEQGKTCTYQELNDDEMEVRRM</sequence>
<keyword evidence="3" id="KW-1185">Reference proteome</keyword>
<gene>
    <name evidence="2" type="ORF">ElyMa_004338900</name>
</gene>
<comment type="caution">
    <text evidence="2">The sequence shown here is derived from an EMBL/GenBank/DDBJ whole genome shotgun (WGS) entry which is preliminary data.</text>
</comment>
<dbReference type="Proteomes" id="UP000762676">
    <property type="component" value="Unassembled WGS sequence"/>
</dbReference>